<name>A0A9P5CJU2_CRYP1</name>
<dbReference type="SUPFAM" id="SSF56112">
    <property type="entry name" value="Protein kinase-like (PK-like)"/>
    <property type="match status" value="1"/>
</dbReference>
<sequence>MRQSRYLQVRLRIERDKLVDWAVLANLSEDERAMSSGLRLNKQKVNGSLQDVRLVLLELVKLSGSYEVELDRSGIDSDYGSADEGSEAASIRSNLTLQRKAMSFVKKTRAFPRRLRWASFDRVEFELLLAKLSALNENMVYFFDRRQQDNHLQMQQDSFTSILQASDKFEQLVDLMASLKATTKYKIMPAHEQRLLRLTRFKAFNIAMEGADDASDEALIKSHLGDTHRPPRPIRLDSTKLLIMGEDNLEGSPSGAWGIYEDIPVWVEWRYFLRDEQKPDGFRVPDCLGYLYEPEERRFGFAFRGEGAYLPPRLSDMISSRRQKPSLTSRLQMARAVATSIWYLHATSWTHKGLRSENIMFPFSTSAGPYLAGFDYARPANSNEEASERPATHHDLYRHPATQFNVPRDGPQGFTKIHDIYSLGVVLYEIGMWKPVDVILGMNAAQGIRVEDVRDAQTRLLSQEGLMNLAADVGDVYMAAVTSCLSGDFGFDGFDGIDDRQTNYDARLQLEFGERVIRKLESIKI</sequence>
<dbReference type="InterPro" id="IPR029498">
    <property type="entry name" value="HeLo_dom"/>
</dbReference>
<evidence type="ECO:0000259" key="2">
    <source>
        <dbReference type="Pfam" id="PF14479"/>
    </source>
</evidence>
<reference evidence="3" key="1">
    <citation type="journal article" date="2020" name="Phytopathology">
        <title>Genome sequence of the chestnut blight fungus Cryphonectria parasitica EP155: A fundamental resource for an archetypical invasive plant pathogen.</title>
        <authorList>
            <person name="Crouch J.A."/>
            <person name="Dawe A."/>
            <person name="Aerts A."/>
            <person name="Barry K."/>
            <person name="Churchill A.C.L."/>
            <person name="Grimwood J."/>
            <person name="Hillman B."/>
            <person name="Milgroom M.G."/>
            <person name="Pangilinan J."/>
            <person name="Smith M."/>
            <person name="Salamov A."/>
            <person name="Schmutz J."/>
            <person name="Yadav J."/>
            <person name="Grigoriev I.V."/>
            <person name="Nuss D."/>
        </authorList>
    </citation>
    <scope>NUCLEOTIDE SEQUENCE</scope>
    <source>
        <strain evidence="3">EP155</strain>
    </source>
</reference>
<dbReference type="PANTHER" id="PTHR37542:SF1">
    <property type="entry name" value="PRION-INHIBITION AND PROPAGATION HELO DOMAIN-CONTAINING PROTEIN"/>
    <property type="match status" value="1"/>
</dbReference>
<evidence type="ECO:0000313" key="3">
    <source>
        <dbReference type="EMBL" id="KAF3761358.1"/>
    </source>
</evidence>
<dbReference type="InterPro" id="IPR001245">
    <property type="entry name" value="Ser-Thr/Tyr_kinase_cat_dom"/>
</dbReference>
<dbReference type="EMBL" id="MU032351">
    <property type="protein sequence ID" value="KAF3761358.1"/>
    <property type="molecule type" value="Genomic_DNA"/>
</dbReference>
<dbReference type="Pfam" id="PF07714">
    <property type="entry name" value="PK_Tyr_Ser-Thr"/>
    <property type="match status" value="1"/>
</dbReference>
<dbReference type="OrthoDB" id="1911848at2759"/>
<keyword evidence="4" id="KW-1185">Reference proteome</keyword>
<organism evidence="3 4">
    <name type="scientific">Cryphonectria parasitica (strain ATCC 38755 / EP155)</name>
    <dbReference type="NCBI Taxonomy" id="660469"/>
    <lineage>
        <taxon>Eukaryota</taxon>
        <taxon>Fungi</taxon>
        <taxon>Dikarya</taxon>
        <taxon>Ascomycota</taxon>
        <taxon>Pezizomycotina</taxon>
        <taxon>Sordariomycetes</taxon>
        <taxon>Sordariomycetidae</taxon>
        <taxon>Diaporthales</taxon>
        <taxon>Cryphonectriaceae</taxon>
        <taxon>Cryphonectria-Endothia species complex</taxon>
        <taxon>Cryphonectria</taxon>
    </lineage>
</organism>
<gene>
    <name evidence="3" type="ORF">M406DRAFT_74319</name>
</gene>
<comment type="caution">
    <text evidence="3">The sequence shown here is derived from an EMBL/GenBank/DDBJ whole genome shotgun (WGS) entry which is preliminary data.</text>
</comment>
<evidence type="ECO:0008006" key="5">
    <source>
        <dbReference type="Google" id="ProtNLM"/>
    </source>
</evidence>
<proteinExistence type="predicted"/>
<dbReference type="InterPro" id="IPR011009">
    <property type="entry name" value="Kinase-like_dom_sf"/>
</dbReference>
<dbReference type="PANTHER" id="PTHR37542">
    <property type="entry name" value="HELO DOMAIN-CONTAINING PROTEIN-RELATED"/>
    <property type="match status" value="1"/>
</dbReference>
<accession>A0A9P5CJU2</accession>
<dbReference type="Pfam" id="PF14479">
    <property type="entry name" value="HeLo"/>
    <property type="match status" value="1"/>
</dbReference>
<dbReference type="GeneID" id="63842857"/>
<dbReference type="Gene3D" id="1.10.510.10">
    <property type="entry name" value="Transferase(Phosphotransferase) domain 1"/>
    <property type="match status" value="1"/>
</dbReference>
<dbReference type="GO" id="GO:0004672">
    <property type="term" value="F:protein kinase activity"/>
    <property type="evidence" value="ECO:0007669"/>
    <property type="project" value="InterPro"/>
</dbReference>
<dbReference type="Gene3D" id="1.20.120.1020">
    <property type="entry name" value="Prion-inhibition and propagation, HeLo domain"/>
    <property type="match status" value="1"/>
</dbReference>
<dbReference type="AlphaFoldDB" id="A0A9P5CJU2"/>
<dbReference type="InterPro" id="IPR038305">
    <property type="entry name" value="HeLo_sf"/>
</dbReference>
<dbReference type="Proteomes" id="UP000803844">
    <property type="component" value="Unassembled WGS sequence"/>
</dbReference>
<dbReference type="RefSeq" id="XP_040772337.1">
    <property type="nucleotide sequence ID" value="XM_040925728.1"/>
</dbReference>
<evidence type="ECO:0000313" key="4">
    <source>
        <dbReference type="Proteomes" id="UP000803844"/>
    </source>
</evidence>
<protein>
    <recommendedName>
        <fullName evidence="5">Protein kinase domain-containing protein</fullName>
    </recommendedName>
</protein>
<evidence type="ECO:0000259" key="1">
    <source>
        <dbReference type="Pfam" id="PF07714"/>
    </source>
</evidence>
<feature type="domain" description="Prion-inhibition and propagation HeLo" evidence="2">
    <location>
        <begin position="3"/>
        <end position="173"/>
    </location>
</feature>
<feature type="domain" description="Serine-threonine/tyrosine-protein kinase catalytic" evidence="1">
    <location>
        <begin position="314"/>
        <end position="430"/>
    </location>
</feature>